<dbReference type="SMART" id="SM00178">
    <property type="entry name" value="SAR"/>
    <property type="match status" value="1"/>
</dbReference>
<dbReference type="GO" id="GO:0005794">
    <property type="term" value="C:Golgi apparatus"/>
    <property type="evidence" value="ECO:0007669"/>
    <property type="project" value="UniProtKB-SubCell"/>
</dbReference>
<keyword evidence="12" id="KW-0460">Magnesium</keyword>
<dbReference type="InterPro" id="IPR024156">
    <property type="entry name" value="Small_GTPase_ARF"/>
</dbReference>
<evidence type="ECO:0000256" key="11">
    <source>
        <dbReference type="PIRSR" id="PIRSR606689-1"/>
    </source>
</evidence>
<keyword evidence="8" id="KW-0333">Golgi apparatus</keyword>
<dbReference type="GO" id="GO:0003924">
    <property type="term" value="F:GTPase activity"/>
    <property type="evidence" value="ECO:0007669"/>
    <property type="project" value="InterPro"/>
</dbReference>
<evidence type="ECO:0008006" key="14">
    <source>
        <dbReference type="Google" id="ProtNLM"/>
    </source>
</evidence>
<dbReference type="Pfam" id="PF00025">
    <property type="entry name" value="Arf"/>
    <property type="match status" value="1"/>
</dbReference>
<evidence type="ECO:0000313" key="13">
    <source>
        <dbReference type="EMBL" id="CAE2325813.1"/>
    </source>
</evidence>
<feature type="binding site" evidence="12">
    <location>
        <position position="49"/>
    </location>
    <ligand>
        <name>Mg(2+)</name>
        <dbReference type="ChEBI" id="CHEBI:18420"/>
    </ligand>
</feature>
<dbReference type="SUPFAM" id="SSF52540">
    <property type="entry name" value="P-loop containing nucleoside triphosphate hydrolases"/>
    <property type="match status" value="1"/>
</dbReference>
<dbReference type="GO" id="GO:0016192">
    <property type="term" value="P:vesicle-mediated transport"/>
    <property type="evidence" value="ECO:0007669"/>
    <property type="project" value="UniProtKB-KW"/>
</dbReference>
<dbReference type="FunFam" id="3.40.50.300:FF:003500">
    <property type="entry name" value="ADP-ribosylation factor 1"/>
    <property type="match status" value="1"/>
</dbReference>
<evidence type="ECO:0000256" key="1">
    <source>
        <dbReference type="ARBA" id="ARBA00004555"/>
    </source>
</evidence>
<evidence type="ECO:0000256" key="4">
    <source>
        <dbReference type="ARBA" id="ARBA00022707"/>
    </source>
</evidence>
<dbReference type="InterPro" id="IPR027417">
    <property type="entry name" value="P-loop_NTPase"/>
</dbReference>
<comment type="subcellular location">
    <subcellularLocation>
        <location evidence="1">Golgi apparatus</location>
    </subcellularLocation>
</comment>
<dbReference type="SMART" id="SM00177">
    <property type="entry name" value="ARF"/>
    <property type="match status" value="1"/>
</dbReference>
<dbReference type="EMBL" id="HBKR01030485">
    <property type="protein sequence ID" value="CAE2325813.1"/>
    <property type="molecule type" value="Transcribed_RNA"/>
</dbReference>
<dbReference type="GO" id="GO:0046872">
    <property type="term" value="F:metal ion binding"/>
    <property type="evidence" value="ECO:0007669"/>
    <property type="project" value="UniProtKB-KW"/>
</dbReference>
<evidence type="ECO:0000256" key="5">
    <source>
        <dbReference type="ARBA" id="ARBA00022741"/>
    </source>
</evidence>
<dbReference type="InterPro" id="IPR005225">
    <property type="entry name" value="Small_GTP-bd"/>
</dbReference>
<feature type="binding site" evidence="12">
    <location>
        <position position="32"/>
    </location>
    <ligand>
        <name>Mg(2+)</name>
        <dbReference type="ChEBI" id="CHEBI:18420"/>
    </ligand>
</feature>
<evidence type="ECO:0000256" key="6">
    <source>
        <dbReference type="ARBA" id="ARBA00022892"/>
    </source>
</evidence>
<keyword evidence="7" id="KW-0653">Protein transport</keyword>
<dbReference type="PRINTS" id="PR00328">
    <property type="entry name" value="SAR1GTPBP"/>
</dbReference>
<keyword evidence="5 11" id="KW-0547">Nucleotide-binding</keyword>
<dbReference type="GO" id="GO:0015031">
    <property type="term" value="P:protein transport"/>
    <property type="evidence" value="ECO:0007669"/>
    <property type="project" value="UniProtKB-KW"/>
</dbReference>
<dbReference type="NCBIfam" id="TIGR00231">
    <property type="entry name" value="small_GTP"/>
    <property type="match status" value="1"/>
</dbReference>
<feature type="binding site" evidence="11">
    <location>
        <begin position="127"/>
        <end position="130"/>
    </location>
    <ligand>
        <name>GTP</name>
        <dbReference type="ChEBI" id="CHEBI:37565"/>
    </ligand>
</feature>
<feature type="binding site" evidence="11">
    <location>
        <begin position="25"/>
        <end position="32"/>
    </location>
    <ligand>
        <name>GTP</name>
        <dbReference type="ChEBI" id="CHEBI:37565"/>
    </ligand>
</feature>
<feature type="binding site" evidence="11">
    <location>
        <position position="71"/>
    </location>
    <ligand>
        <name>GTP</name>
        <dbReference type="ChEBI" id="CHEBI:37565"/>
    </ligand>
</feature>
<accession>A0A7S4U6P6</accession>
<protein>
    <recommendedName>
        <fullName evidence="14">ADP-ribosylation factor</fullName>
    </recommendedName>
</protein>
<evidence type="ECO:0000256" key="12">
    <source>
        <dbReference type="PIRSR" id="PIRSR606689-2"/>
    </source>
</evidence>
<dbReference type="AlphaFoldDB" id="A0A7S4U6P6"/>
<keyword evidence="6" id="KW-0931">ER-Golgi transport</keyword>
<keyword evidence="12" id="KW-0479">Metal-binding</keyword>
<dbReference type="GO" id="GO:0005525">
    <property type="term" value="F:GTP binding"/>
    <property type="evidence" value="ECO:0007669"/>
    <property type="project" value="UniProtKB-KW"/>
</dbReference>
<keyword evidence="10" id="KW-0449">Lipoprotein</keyword>
<dbReference type="InterPro" id="IPR006689">
    <property type="entry name" value="Small_GTPase_ARF/SAR"/>
</dbReference>
<dbReference type="PANTHER" id="PTHR11711">
    <property type="entry name" value="ADP RIBOSYLATION FACTOR-RELATED"/>
    <property type="match status" value="1"/>
</dbReference>
<keyword evidence="9 11" id="KW-0342">GTP-binding</keyword>
<dbReference type="SMART" id="SM00175">
    <property type="entry name" value="RAB"/>
    <property type="match status" value="1"/>
</dbReference>
<sequence length="428" mass="49129">MGSFFSSFKPLFKSSAEEYRILMIGLDAAGKTTILYKLKLGEIVTTVPTIGMNVETVEYKNINFTVWDVGGRCNLRALWRHYYQDTRAVIFVVDANDRERVGEAAHEMQRMMKEELLQNTVLLVISNKQDLPNVMSKEEIADKMALPSLECDKRWMIFETCATTGDGLYEALDWLSHTLAATWTPPVKPVKNIKPAKKREKEEKVEEKVEEIVEEKVEEKEGWEPNFEKEGETLEATSGEGHLTQLRNYYNKDLEKFEFPIEKLDDDAFLSICLEGDIKGCEHITQDTFNHAAMLRIIYLFFSQVEDRSTGRQKAVDKIFQSMERVNEALNRAHHITFIYFWIQLTDLCINFNPSPTNPSPRPSSLTSLLSEYPFLLADDLTSQYYSKKEMFQNVQSVSGFVAPDKKPLPSVLNFNISKRLDQAPPTA</sequence>
<evidence type="ECO:0000256" key="3">
    <source>
        <dbReference type="ARBA" id="ARBA00022448"/>
    </source>
</evidence>
<evidence type="ECO:0000256" key="7">
    <source>
        <dbReference type="ARBA" id="ARBA00022927"/>
    </source>
</evidence>
<name>A0A7S4U6P6_9EUKA</name>
<proteinExistence type="inferred from homology"/>
<dbReference type="PROSITE" id="PS51419">
    <property type="entry name" value="RAB"/>
    <property type="match status" value="1"/>
</dbReference>
<comment type="similarity">
    <text evidence="2">Belongs to the small GTPase superfamily. Arf family.</text>
</comment>
<evidence type="ECO:0000256" key="9">
    <source>
        <dbReference type="ARBA" id="ARBA00023134"/>
    </source>
</evidence>
<organism evidence="13">
    <name type="scientific">Paramoeba aestuarina</name>
    <dbReference type="NCBI Taxonomy" id="180227"/>
    <lineage>
        <taxon>Eukaryota</taxon>
        <taxon>Amoebozoa</taxon>
        <taxon>Discosea</taxon>
        <taxon>Flabellinia</taxon>
        <taxon>Dactylopodida</taxon>
        <taxon>Paramoebidae</taxon>
        <taxon>Paramoeba</taxon>
    </lineage>
</organism>
<dbReference type="PROSITE" id="PS51417">
    <property type="entry name" value="ARF"/>
    <property type="match status" value="1"/>
</dbReference>
<evidence type="ECO:0000256" key="2">
    <source>
        <dbReference type="ARBA" id="ARBA00010290"/>
    </source>
</evidence>
<keyword evidence="3" id="KW-0813">Transport</keyword>
<reference evidence="13" key="1">
    <citation type="submission" date="2021-01" db="EMBL/GenBank/DDBJ databases">
        <authorList>
            <person name="Corre E."/>
            <person name="Pelletier E."/>
            <person name="Niang G."/>
            <person name="Scheremetjew M."/>
            <person name="Finn R."/>
            <person name="Kale V."/>
            <person name="Holt S."/>
            <person name="Cochrane G."/>
            <person name="Meng A."/>
            <person name="Brown T."/>
            <person name="Cohen L."/>
        </authorList>
    </citation>
    <scope>NUCLEOTIDE SEQUENCE</scope>
    <source>
        <strain evidence="13">SoJaBio B1-5/56/2</strain>
    </source>
</reference>
<keyword evidence="4" id="KW-0519">Myristate</keyword>
<dbReference type="Gene3D" id="3.40.50.300">
    <property type="entry name" value="P-loop containing nucleotide triphosphate hydrolases"/>
    <property type="match status" value="1"/>
</dbReference>
<gene>
    <name evidence="13" type="ORF">NAES01612_LOCUS19984</name>
</gene>
<evidence type="ECO:0000256" key="8">
    <source>
        <dbReference type="ARBA" id="ARBA00023034"/>
    </source>
</evidence>
<evidence type="ECO:0000256" key="10">
    <source>
        <dbReference type="ARBA" id="ARBA00023288"/>
    </source>
</evidence>